<evidence type="ECO:0000313" key="1">
    <source>
        <dbReference type="EMBL" id="CAD8169689.1"/>
    </source>
</evidence>
<evidence type="ECO:0000313" key="2">
    <source>
        <dbReference type="Proteomes" id="UP000689195"/>
    </source>
</evidence>
<dbReference type="AlphaFoldDB" id="A0A8S1V1L0"/>
<dbReference type="EMBL" id="CAJJDO010000051">
    <property type="protein sequence ID" value="CAD8169689.1"/>
    <property type="molecule type" value="Genomic_DNA"/>
</dbReference>
<sequence>MVIESEVLQTLYELYKRDLISYAQKGLIKAKMLCFYLVLRNAIVSLVYRIELWKCQENRNHPLIQHPQAQLKEFRIVNSVDRDLKVLFKTTIKIIHINDLDQIHLQPVEINNITLVSDNNYINIYYKQNFIVNSGKAMGICGNSSLKSHPSDNIIEQNKEKNGLQYQLSKTVKLFDYNQNKIVQVPVLNPATQNTLYFKRQAQSPSKNHDTVQQITQS</sequence>
<reference evidence="1" key="1">
    <citation type="submission" date="2021-01" db="EMBL/GenBank/DDBJ databases">
        <authorList>
            <consortium name="Genoscope - CEA"/>
            <person name="William W."/>
        </authorList>
    </citation>
    <scope>NUCLEOTIDE SEQUENCE</scope>
</reference>
<comment type="caution">
    <text evidence="1">The sequence shown here is derived from an EMBL/GenBank/DDBJ whole genome shotgun (WGS) entry which is preliminary data.</text>
</comment>
<protein>
    <submittedName>
        <fullName evidence="1">Uncharacterized protein</fullName>
    </submittedName>
</protein>
<proteinExistence type="predicted"/>
<keyword evidence="2" id="KW-1185">Reference proteome</keyword>
<accession>A0A8S1V1L0</accession>
<organism evidence="1 2">
    <name type="scientific">Paramecium pentaurelia</name>
    <dbReference type="NCBI Taxonomy" id="43138"/>
    <lineage>
        <taxon>Eukaryota</taxon>
        <taxon>Sar</taxon>
        <taxon>Alveolata</taxon>
        <taxon>Ciliophora</taxon>
        <taxon>Intramacronucleata</taxon>
        <taxon>Oligohymenophorea</taxon>
        <taxon>Peniculida</taxon>
        <taxon>Parameciidae</taxon>
        <taxon>Paramecium</taxon>
    </lineage>
</organism>
<name>A0A8S1V1L0_9CILI</name>
<dbReference type="Proteomes" id="UP000689195">
    <property type="component" value="Unassembled WGS sequence"/>
</dbReference>
<gene>
    <name evidence="1" type="ORF">PPENT_87.1.T0510199</name>
</gene>